<dbReference type="PANTHER" id="PTHR40088">
    <property type="entry name" value="PECTATE LYASE (EUROFUNG)"/>
    <property type="match status" value="1"/>
</dbReference>
<keyword evidence="3 4" id="KW-0732">Signal</keyword>
<evidence type="ECO:0000256" key="1">
    <source>
        <dbReference type="ARBA" id="ARBA00004613"/>
    </source>
</evidence>
<evidence type="ECO:0000256" key="2">
    <source>
        <dbReference type="ARBA" id="ARBA00022525"/>
    </source>
</evidence>
<dbReference type="PANTHER" id="PTHR40088:SF2">
    <property type="entry name" value="SECRETED SUGAR HYDROLASE"/>
    <property type="match status" value="1"/>
</dbReference>
<dbReference type="InterPro" id="IPR052052">
    <property type="entry name" value="Polysaccharide_Lyase_9"/>
</dbReference>
<dbReference type="AlphaFoldDB" id="A0A4R6YYB6"/>
<dbReference type="Proteomes" id="UP000295293">
    <property type="component" value="Unassembled WGS sequence"/>
</dbReference>
<dbReference type="GO" id="GO:0005576">
    <property type="term" value="C:extracellular region"/>
    <property type="evidence" value="ECO:0007669"/>
    <property type="project" value="UniProtKB-SubCell"/>
</dbReference>
<evidence type="ECO:0000259" key="5">
    <source>
        <dbReference type="Pfam" id="PF07602"/>
    </source>
</evidence>
<comment type="caution">
    <text evidence="6">The sequence shown here is derived from an EMBL/GenBank/DDBJ whole genome shotgun (WGS) entry which is preliminary data.</text>
</comment>
<keyword evidence="2" id="KW-0964">Secreted</keyword>
<dbReference type="InterPro" id="IPR012334">
    <property type="entry name" value="Pectin_lyas_fold"/>
</dbReference>
<evidence type="ECO:0000256" key="4">
    <source>
        <dbReference type="SAM" id="SignalP"/>
    </source>
</evidence>
<name>A0A4R6YYB6_9GAMM</name>
<dbReference type="EMBL" id="SNZH01000006">
    <property type="protein sequence ID" value="TDR44005.1"/>
    <property type="molecule type" value="Genomic_DNA"/>
</dbReference>
<dbReference type="Pfam" id="PF07602">
    <property type="entry name" value="DUF1565"/>
    <property type="match status" value="1"/>
</dbReference>
<protein>
    <submittedName>
        <fullName evidence="6">Uncharacterized protein DUF1565</fullName>
    </submittedName>
</protein>
<dbReference type="InterPro" id="IPR011050">
    <property type="entry name" value="Pectin_lyase_fold/virulence"/>
</dbReference>
<dbReference type="GO" id="GO:0016837">
    <property type="term" value="F:carbon-oxygen lyase activity, acting on polysaccharides"/>
    <property type="evidence" value="ECO:0007669"/>
    <property type="project" value="TreeGrafter"/>
</dbReference>
<dbReference type="NCBIfam" id="NF041518">
    <property type="entry name" value="choice_anch_Q"/>
    <property type="match status" value="1"/>
</dbReference>
<sequence>MKTSTPRNLFALFAIIAAGGAQAATWYVAPGGNDSNAGSLAAPFRTVTKAVGMVNPGDAVELRAGTYTEAVILRRPGTAAAGIVLRAYAGETAVLRSSGSGPTLYFYHPDCDEDTIGSGNGNTDCRAYYWKIEGLTIQGSPAGGSDGNAVKIDVPKVSLSRNRLCCSVADIVKVVRTANDASLTDNEIWQDSAVVVPSANAQGVDIVGADRVRVARNYIHDVPNIAVYAKGNARDAVFEGNRLVNIGNAANGHALMLGQSTDAERLLDGNYESYDGIVRNNVVVNASWSCLATASSWNARFYNNSCYNTGQVTHGSVLFSNESEIGQKGHQIVLRNNVFYGSAARPVIKIGSNAMDDYATLEIDHNLYFVDGGNPQFIASDFFAAVNFAQWQTRYTQLSTRNDASAVADPLFIATSGSTALQLPAASPGVDSGAATALVRSDFRGAPRPLGSATDKGAYEFGSNDRVFCHAFDRADGC</sequence>
<evidence type="ECO:0000313" key="7">
    <source>
        <dbReference type="Proteomes" id="UP000295293"/>
    </source>
</evidence>
<accession>A0A4R6YYB6</accession>
<dbReference type="SUPFAM" id="SSF51126">
    <property type="entry name" value="Pectin lyase-like"/>
    <property type="match status" value="1"/>
</dbReference>
<gene>
    <name evidence="6" type="ORF">DFR29_106150</name>
</gene>
<dbReference type="InterPro" id="IPR059226">
    <property type="entry name" value="Choice_anch_Q_dom"/>
</dbReference>
<evidence type="ECO:0000256" key="3">
    <source>
        <dbReference type="ARBA" id="ARBA00022729"/>
    </source>
</evidence>
<proteinExistence type="predicted"/>
<dbReference type="Gene3D" id="2.160.20.10">
    <property type="entry name" value="Single-stranded right-handed beta-helix, Pectin lyase-like"/>
    <property type="match status" value="1"/>
</dbReference>
<feature type="signal peptide" evidence="4">
    <location>
        <begin position="1"/>
        <end position="23"/>
    </location>
</feature>
<feature type="domain" description="DUF1565" evidence="5">
    <location>
        <begin position="32"/>
        <end position="71"/>
    </location>
</feature>
<feature type="chain" id="PRO_5020329841" evidence="4">
    <location>
        <begin position="24"/>
        <end position="478"/>
    </location>
</feature>
<dbReference type="InterPro" id="IPR011459">
    <property type="entry name" value="DUF1565"/>
</dbReference>
<organism evidence="6 7">
    <name type="scientific">Tahibacter aquaticus</name>
    <dbReference type="NCBI Taxonomy" id="520092"/>
    <lineage>
        <taxon>Bacteria</taxon>
        <taxon>Pseudomonadati</taxon>
        <taxon>Pseudomonadota</taxon>
        <taxon>Gammaproteobacteria</taxon>
        <taxon>Lysobacterales</taxon>
        <taxon>Rhodanobacteraceae</taxon>
        <taxon>Tahibacter</taxon>
    </lineage>
</organism>
<keyword evidence="7" id="KW-1185">Reference proteome</keyword>
<comment type="subcellular location">
    <subcellularLocation>
        <location evidence="1">Secreted</location>
    </subcellularLocation>
</comment>
<reference evidence="6 7" key="1">
    <citation type="submission" date="2019-03" db="EMBL/GenBank/DDBJ databases">
        <title>Genomic Encyclopedia of Type Strains, Phase IV (KMG-IV): sequencing the most valuable type-strain genomes for metagenomic binning, comparative biology and taxonomic classification.</title>
        <authorList>
            <person name="Goeker M."/>
        </authorList>
    </citation>
    <scope>NUCLEOTIDE SEQUENCE [LARGE SCALE GENOMIC DNA]</scope>
    <source>
        <strain evidence="6 7">DSM 21667</strain>
    </source>
</reference>
<evidence type="ECO:0000313" key="6">
    <source>
        <dbReference type="EMBL" id="TDR44005.1"/>
    </source>
</evidence>